<evidence type="ECO:0000256" key="6">
    <source>
        <dbReference type="ARBA" id="ARBA00022833"/>
    </source>
</evidence>
<accession>A0AA41UX60</accession>
<evidence type="ECO:0000256" key="5">
    <source>
        <dbReference type="ARBA" id="ARBA00022723"/>
    </source>
</evidence>
<dbReference type="PANTHER" id="PTHR21256:SF2">
    <property type="entry name" value="HISTIDINE BIOSYNTHESIS TRIFUNCTIONAL PROTEIN"/>
    <property type="match status" value="1"/>
</dbReference>
<dbReference type="GO" id="GO:0005829">
    <property type="term" value="C:cytosol"/>
    <property type="evidence" value="ECO:0007669"/>
    <property type="project" value="TreeGrafter"/>
</dbReference>
<dbReference type="Gene3D" id="1.20.5.1300">
    <property type="match status" value="1"/>
</dbReference>
<keyword evidence="6" id="KW-0862">Zinc</keyword>
<proteinExistence type="predicted"/>
<reference evidence="11" key="1">
    <citation type="submission" date="2022-03" db="EMBL/GenBank/DDBJ databases">
        <title>A functionally conserved STORR gene fusion in Papaver species that diverged 16.8 million years ago.</title>
        <authorList>
            <person name="Catania T."/>
        </authorList>
    </citation>
    <scope>NUCLEOTIDE SEQUENCE</scope>
    <source>
        <strain evidence="11">S-191538</strain>
    </source>
</reference>
<evidence type="ECO:0000256" key="10">
    <source>
        <dbReference type="ARBA" id="ARBA00049489"/>
    </source>
</evidence>
<keyword evidence="12" id="KW-1185">Reference proteome</keyword>
<dbReference type="GO" id="GO:0009570">
    <property type="term" value="C:chloroplast stroma"/>
    <property type="evidence" value="ECO:0007669"/>
    <property type="project" value="TreeGrafter"/>
</dbReference>
<feature type="non-terminal residue" evidence="11">
    <location>
        <position position="58"/>
    </location>
</feature>
<dbReference type="PANTHER" id="PTHR21256">
    <property type="entry name" value="HISTIDINOL DEHYDROGENASE HDH"/>
    <property type="match status" value="1"/>
</dbReference>
<protein>
    <recommendedName>
        <fullName evidence="3">histidinol dehydrogenase</fullName>
        <ecNumber evidence="3">1.1.1.23</ecNumber>
    </recommendedName>
</protein>
<dbReference type="GO" id="GO:0004399">
    <property type="term" value="F:histidinol dehydrogenase activity"/>
    <property type="evidence" value="ECO:0007669"/>
    <property type="project" value="UniProtKB-EC"/>
</dbReference>
<sequence>MGDYAIGTVHVLPTYRYFKDEGLKLLGPHVVKMAEVEGLEAHKRAVTLRLQDMEARDP</sequence>
<dbReference type="GO" id="GO:0051287">
    <property type="term" value="F:NAD binding"/>
    <property type="evidence" value="ECO:0007669"/>
    <property type="project" value="InterPro"/>
</dbReference>
<evidence type="ECO:0000256" key="7">
    <source>
        <dbReference type="ARBA" id="ARBA00023002"/>
    </source>
</evidence>
<dbReference type="Proteomes" id="UP001177140">
    <property type="component" value="Unassembled WGS sequence"/>
</dbReference>
<comment type="pathway">
    <text evidence="2">Amino-acid biosynthesis; L-histidine biosynthesis; L-histidine from 5-phospho-alpha-D-ribose 1-diphosphate: step 9/9.</text>
</comment>
<organism evidence="11 12">
    <name type="scientific">Papaver nudicaule</name>
    <name type="common">Iceland poppy</name>
    <dbReference type="NCBI Taxonomy" id="74823"/>
    <lineage>
        <taxon>Eukaryota</taxon>
        <taxon>Viridiplantae</taxon>
        <taxon>Streptophyta</taxon>
        <taxon>Embryophyta</taxon>
        <taxon>Tracheophyta</taxon>
        <taxon>Spermatophyta</taxon>
        <taxon>Magnoliopsida</taxon>
        <taxon>Ranunculales</taxon>
        <taxon>Papaveraceae</taxon>
        <taxon>Papaveroideae</taxon>
        <taxon>Papaver</taxon>
    </lineage>
</organism>
<dbReference type="GO" id="GO:0046872">
    <property type="term" value="F:metal ion binding"/>
    <property type="evidence" value="ECO:0007669"/>
    <property type="project" value="UniProtKB-KW"/>
</dbReference>
<comment type="cofactor">
    <cofactor evidence="1">
        <name>Zn(2+)</name>
        <dbReference type="ChEBI" id="CHEBI:29105"/>
    </cofactor>
</comment>
<name>A0AA41UX60_PAPNU</name>
<evidence type="ECO:0000256" key="2">
    <source>
        <dbReference type="ARBA" id="ARBA00004940"/>
    </source>
</evidence>
<dbReference type="EC" id="1.1.1.23" evidence="3"/>
<comment type="caution">
    <text evidence="11">The sequence shown here is derived from an EMBL/GenBank/DDBJ whole genome shotgun (WGS) entry which is preliminary data.</text>
</comment>
<keyword evidence="5" id="KW-0479">Metal-binding</keyword>
<evidence type="ECO:0000256" key="3">
    <source>
        <dbReference type="ARBA" id="ARBA00012965"/>
    </source>
</evidence>
<dbReference type="GO" id="GO:0000105">
    <property type="term" value="P:L-histidine biosynthetic process"/>
    <property type="evidence" value="ECO:0007669"/>
    <property type="project" value="UniProtKB-KW"/>
</dbReference>
<keyword evidence="9" id="KW-0368">Histidine biosynthesis</keyword>
<evidence type="ECO:0000313" key="11">
    <source>
        <dbReference type="EMBL" id="MCL7026045.1"/>
    </source>
</evidence>
<evidence type="ECO:0000256" key="4">
    <source>
        <dbReference type="ARBA" id="ARBA00022605"/>
    </source>
</evidence>
<dbReference type="AlphaFoldDB" id="A0AA41UX60"/>
<dbReference type="InterPro" id="IPR012131">
    <property type="entry name" value="Hstdl_DH"/>
</dbReference>
<comment type="catalytic activity">
    <reaction evidence="10">
        <text>L-histidinol + 2 NAD(+) + H2O = L-histidine + 2 NADH + 3 H(+)</text>
        <dbReference type="Rhea" id="RHEA:20641"/>
        <dbReference type="ChEBI" id="CHEBI:15377"/>
        <dbReference type="ChEBI" id="CHEBI:15378"/>
        <dbReference type="ChEBI" id="CHEBI:57540"/>
        <dbReference type="ChEBI" id="CHEBI:57595"/>
        <dbReference type="ChEBI" id="CHEBI:57699"/>
        <dbReference type="ChEBI" id="CHEBI:57945"/>
        <dbReference type="EC" id="1.1.1.23"/>
    </reaction>
</comment>
<dbReference type="FunFam" id="1.20.5.1300:FF:000002">
    <property type="entry name" value="Histidinol dehydrogenase, chloroplastic"/>
    <property type="match status" value="1"/>
</dbReference>
<keyword evidence="8" id="KW-0520">NAD</keyword>
<evidence type="ECO:0000313" key="12">
    <source>
        <dbReference type="Proteomes" id="UP001177140"/>
    </source>
</evidence>
<evidence type="ECO:0000256" key="1">
    <source>
        <dbReference type="ARBA" id="ARBA00001947"/>
    </source>
</evidence>
<evidence type="ECO:0000256" key="9">
    <source>
        <dbReference type="ARBA" id="ARBA00023102"/>
    </source>
</evidence>
<dbReference type="EMBL" id="JAJJMA010051911">
    <property type="protein sequence ID" value="MCL7026045.1"/>
    <property type="molecule type" value="Genomic_DNA"/>
</dbReference>
<keyword evidence="7" id="KW-0560">Oxidoreductase</keyword>
<evidence type="ECO:0000256" key="8">
    <source>
        <dbReference type="ARBA" id="ARBA00023027"/>
    </source>
</evidence>
<keyword evidence="4" id="KW-0028">Amino-acid biosynthesis</keyword>
<gene>
    <name evidence="11" type="ORF">MKW94_015274</name>
</gene>